<evidence type="ECO:0000313" key="1">
    <source>
        <dbReference type="EMBL" id="TYB33249.1"/>
    </source>
</evidence>
<dbReference type="Pfam" id="PF14305">
    <property type="entry name" value="ATPgrasp_TupA"/>
    <property type="match status" value="1"/>
</dbReference>
<dbReference type="InterPro" id="IPR029465">
    <property type="entry name" value="ATPgrasp_TupA"/>
</dbReference>
<dbReference type="Gene3D" id="3.30.470.20">
    <property type="entry name" value="ATP-grasp fold, B domain"/>
    <property type="match status" value="1"/>
</dbReference>
<accession>A0A5D0MR01</accession>
<dbReference type="EMBL" id="VSIV01000170">
    <property type="protein sequence ID" value="TYB33249.1"/>
    <property type="molecule type" value="Genomic_DNA"/>
</dbReference>
<reference evidence="1 2" key="1">
    <citation type="submission" date="2019-08" db="EMBL/GenBank/DDBJ databases">
        <title>Genomic characterization of a novel candidate phylum (ARYD3) from a high temperature, high salinity tertiary oil reservoir in north central Oklahoma, USA.</title>
        <authorList>
            <person name="Youssef N.H."/>
            <person name="Yadav A."/>
            <person name="Elshahed M.S."/>
        </authorList>
    </citation>
    <scope>NUCLEOTIDE SEQUENCE [LARGE SCALE GENOMIC DNA]</scope>
    <source>
        <strain evidence="1">ARYD1</strain>
    </source>
</reference>
<comment type="caution">
    <text evidence="1">The sequence shown here is derived from an EMBL/GenBank/DDBJ whole genome shotgun (WGS) entry which is preliminary data.</text>
</comment>
<name>A0A5D0MR01_FLESI</name>
<dbReference type="RefSeq" id="WP_303701234.1">
    <property type="nucleotide sequence ID" value="NZ_VSIV01000170.1"/>
</dbReference>
<dbReference type="AlphaFoldDB" id="A0A5D0MR01"/>
<dbReference type="SUPFAM" id="SSF56059">
    <property type="entry name" value="Glutathione synthetase ATP-binding domain-like"/>
    <property type="match status" value="1"/>
</dbReference>
<gene>
    <name evidence="1" type="ORF">FXF49_07240</name>
</gene>
<dbReference type="Proteomes" id="UP000323337">
    <property type="component" value="Unassembled WGS sequence"/>
</dbReference>
<evidence type="ECO:0000313" key="2">
    <source>
        <dbReference type="Proteomes" id="UP000323337"/>
    </source>
</evidence>
<proteinExistence type="predicted"/>
<protein>
    <submittedName>
        <fullName evidence="1">Carbonic anhydrase</fullName>
    </submittedName>
</protein>
<sequence>MNYKKIIKSRELRLKILSLLNWIPDKLMIKIQYRVKTWRKLNLKNPKRFTEKLQWYKLYYRDPLLAKCSDKYLVRNYVEEKGLSHILNELYGVYNDVDEIDFSGLPDKFVLKSTNGGGGNNIIICKDKNKLDVEKARKQMKKWLIPQKNGGGREWVYYRHKPKIIAEKYIESGNKGLIDYKFFCFNGDPKYLYVISERDFGNKAKLGIFDIDFNKLNYYRKDESKMIEKIKKPKNYEEMIETAKLLSEDFPHVRVDLYNLNGKIIFGELTFFDGSGFQTYEPDEFDFILGEEFILPKRL</sequence>
<organism evidence="1 2">
    <name type="scientific">Flexistipes sinusarabici</name>
    <dbReference type="NCBI Taxonomy" id="2352"/>
    <lineage>
        <taxon>Bacteria</taxon>
        <taxon>Pseudomonadati</taxon>
        <taxon>Deferribacterota</taxon>
        <taxon>Deferribacteres</taxon>
        <taxon>Deferribacterales</taxon>
        <taxon>Flexistipitaceae</taxon>
        <taxon>Flexistipes</taxon>
    </lineage>
</organism>